<proteinExistence type="predicted"/>
<dbReference type="AlphaFoldDB" id="A0A8S9V3M4"/>
<feature type="region of interest" description="Disordered" evidence="1">
    <location>
        <begin position="65"/>
        <end position="86"/>
    </location>
</feature>
<gene>
    <name evidence="3" type="ORF">GN958_ATG04770</name>
</gene>
<dbReference type="OMA" id="RVNADTM"/>
<evidence type="ECO:0000256" key="2">
    <source>
        <dbReference type="SAM" id="SignalP"/>
    </source>
</evidence>
<feature type="compositionally biased region" description="Acidic residues" evidence="1">
    <location>
        <begin position="65"/>
        <end position="74"/>
    </location>
</feature>
<feature type="chain" id="PRO_5035909781" description="RxLR effector protein" evidence="2">
    <location>
        <begin position="21"/>
        <end position="126"/>
    </location>
</feature>
<evidence type="ECO:0008006" key="5">
    <source>
        <dbReference type="Google" id="ProtNLM"/>
    </source>
</evidence>
<evidence type="ECO:0000256" key="1">
    <source>
        <dbReference type="SAM" id="MobiDB-lite"/>
    </source>
</evidence>
<sequence length="126" mass="14324">MRVRFVILATLASLLASTDAKSTDSVVKKKITITNPDASEAVEGVYLQQGKNKYVVFRLSDDEDVPKEELPEDNSDLHGKEERAVGVSAGTTTKLKKQFSGEYNTWWNKVLWHLFRKITPEDYRPH</sequence>
<feature type="signal peptide" evidence="2">
    <location>
        <begin position="1"/>
        <end position="20"/>
    </location>
</feature>
<reference evidence="3" key="1">
    <citation type="submission" date="2020-03" db="EMBL/GenBank/DDBJ databases">
        <title>Hybrid Assembly of Korean Phytophthora infestans isolates.</title>
        <authorList>
            <person name="Prokchorchik M."/>
            <person name="Lee Y."/>
            <person name="Seo J."/>
            <person name="Cho J.-H."/>
            <person name="Park Y.-E."/>
            <person name="Jang D.-C."/>
            <person name="Im J.-S."/>
            <person name="Choi J.-G."/>
            <person name="Park H.-J."/>
            <person name="Lee G.-B."/>
            <person name="Lee Y.-G."/>
            <person name="Hong S.-Y."/>
            <person name="Cho K."/>
            <person name="Sohn K.H."/>
        </authorList>
    </citation>
    <scope>NUCLEOTIDE SEQUENCE</scope>
    <source>
        <strain evidence="3">KR_2_A2</strain>
    </source>
</reference>
<dbReference type="EMBL" id="JAACNO010000648">
    <property type="protein sequence ID" value="KAF4146104.1"/>
    <property type="molecule type" value="Genomic_DNA"/>
</dbReference>
<keyword evidence="2" id="KW-0732">Signal</keyword>
<evidence type="ECO:0000313" key="3">
    <source>
        <dbReference type="EMBL" id="KAF4146104.1"/>
    </source>
</evidence>
<accession>A0A8S9V3M4</accession>
<comment type="caution">
    <text evidence="3">The sequence shown here is derived from an EMBL/GenBank/DDBJ whole genome shotgun (WGS) entry which is preliminary data.</text>
</comment>
<dbReference type="Proteomes" id="UP000704712">
    <property type="component" value="Unassembled WGS sequence"/>
</dbReference>
<name>A0A8S9V3M4_PHYIN</name>
<feature type="compositionally biased region" description="Basic and acidic residues" evidence="1">
    <location>
        <begin position="75"/>
        <end position="84"/>
    </location>
</feature>
<protein>
    <recommendedName>
        <fullName evidence="5">RxLR effector protein</fullName>
    </recommendedName>
</protein>
<organism evidence="3 4">
    <name type="scientific">Phytophthora infestans</name>
    <name type="common">Potato late blight agent</name>
    <name type="synonym">Botrytis infestans</name>
    <dbReference type="NCBI Taxonomy" id="4787"/>
    <lineage>
        <taxon>Eukaryota</taxon>
        <taxon>Sar</taxon>
        <taxon>Stramenopiles</taxon>
        <taxon>Oomycota</taxon>
        <taxon>Peronosporomycetes</taxon>
        <taxon>Peronosporales</taxon>
        <taxon>Peronosporaceae</taxon>
        <taxon>Phytophthora</taxon>
    </lineage>
</organism>
<evidence type="ECO:0000313" key="4">
    <source>
        <dbReference type="Proteomes" id="UP000704712"/>
    </source>
</evidence>